<reference evidence="3 4" key="1">
    <citation type="submission" date="2019-03" db="EMBL/GenBank/DDBJ databases">
        <authorList>
            <person name="Gaulin E."/>
            <person name="Dumas B."/>
        </authorList>
    </citation>
    <scope>NUCLEOTIDE SEQUENCE [LARGE SCALE GENOMIC DNA]</scope>
    <source>
        <strain evidence="3">CBS 568.67</strain>
    </source>
</reference>
<evidence type="ECO:0000313" key="2">
    <source>
        <dbReference type="EMBL" id="KAF0690068.1"/>
    </source>
</evidence>
<evidence type="ECO:0000256" key="1">
    <source>
        <dbReference type="SAM" id="SignalP"/>
    </source>
</evidence>
<name>A0A485LAI8_9STRA</name>
<accession>A0A485LAI8</accession>
<organism evidence="3 4">
    <name type="scientific">Aphanomyces stellatus</name>
    <dbReference type="NCBI Taxonomy" id="120398"/>
    <lineage>
        <taxon>Eukaryota</taxon>
        <taxon>Sar</taxon>
        <taxon>Stramenopiles</taxon>
        <taxon>Oomycota</taxon>
        <taxon>Saprolegniomycetes</taxon>
        <taxon>Saprolegniales</taxon>
        <taxon>Verrucalvaceae</taxon>
        <taxon>Aphanomyces</taxon>
    </lineage>
</organism>
<feature type="signal peptide" evidence="1">
    <location>
        <begin position="1"/>
        <end position="15"/>
    </location>
</feature>
<dbReference type="Proteomes" id="UP000332933">
    <property type="component" value="Unassembled WGS sequence"/>
</dbReference>
<dbReference type="AlphaFoldDB" id="A0A485LAI8"/>
<proteinExistence type="predicted"/>
<feature type="chain" id="PRO_5036116397" evidence="1">
    <location>
        <begin position="16"/>
        <end position="202"/>
    </location>
</feature>
<dbReference type="EMBL" id="VJMH01006394">
    <property type="protein sequence ID" value="KAF0690068.1"/>
    <property type="molecule type" value="Genomic_DNA"/>
</dbReference>
<gene>
    <name evidence="3" type="primary">Aste57867_18517</name>
    <name evidence="2" type="ORF">As57867_018455</name>
    <name evidence="3" type="ORF">ASTE57867_18517</name>
</gene>
<keyword evidence="1" id="KW-0732">Signal</keyword>
<keyword evidence="4" id="KW-1185">Reference proteome</keyword>
<sequence>MKLSLLALMTVSVVAQTARITVNFPGNSGSEFTVRTPANLPACTSNTWNIGGSTYDGVTSCSVSNKAKISVIPFRCGNYTKTTNADGINECDHCYYGWGRKAQGQIDPFWSQAEADVAKEPLSMYFVPQTISSLKNLRSCLMVSDKGLATLCDSVVRKALGPSTAAAICVKGGKSTPFAKPLSDSDRCARYEVVNSQVVCKA</sequence>
<dbReference type="OrthoDB" id="63674at2759"/>
<reference evidence="2" key="2">
    <citation type="submission" date="2019-06" db="EMBL/GenBank/DDBJ databases">
        <title>Genomics analysis of Aphanomyces spp. identifies a new class of oomycete effector associated with host adaptation.</title>
        <authorList>
            <person name="Gaulin E."/>
        </authorList>
    </citation>
    <scope>NUCLEOTIDE SEQUENCE</scope>
    <source>
        <strain evidence="2">CBS 578.67</strain>
    </source>
</reference>
<evidence type="ECO:0000313" key="4">
    <source>
        <dbReference type="Proteomes" id="UP000332933"/>
    </source>
</evidence>
<dbReference type="EMBL" id="CAADRA010006415">
    <property type="protein sequence ID" value="VFT95253.1"/>
    <property type="molecule type" value="Genomic_DNA"/>
</dbReference>
<protein>
    <submittedName>
        <fullName evidence="3">Aste57867_18517 protein</fullName>
    </submittedName>
</protein>
<evidence type="ECO:0000313" key="3">
    <source>
        <dbReference type="EMBL" id="VFT95253.1"/>
    </source>
</evidence>